<evidence type="ECO:0000313" key="2">
    <source>
        <dbReference type="EMBL" id="OJA13169.1"/>
    </source>
</evidence>
<sequence>MSAFHSSSSRLDHNPRVLHEYRS</sequence>
<name>A0A1J8QHT1_9AGAM</name>
<evidence type="ECO:0000256" key="1">
    <source>
        <dbReference type="SAM" id="MobiDB-lite"/>
    </source>
</evidence>
<organism evidence="2 3">
    <name type="scientific">Rhizopogon vesiculosus</name>
    <dbReference type="NCBI Taxonomy" id="180088"/>
    <lineage>
        <taxon>Eukaryota</taxon>
        <taxon>Fungi</taxon>
        <taxon>Dikarya</taxon>
        <taxon>Basidiomycota</taxon>
        <taxon>Agaricomycotina</taxon>
        <taxon>Agaricomycetes</taxon>
        <taxon>Agaricomycetidae</taxon>
        <taxon>Boletales</taxon>
        <taxon>Suillineae</taxon>
        <taxon>Rhizopogonaceae</taxon>
        <taxon>Rhizopogon</taxon>
    </lineage>
</organism>
<keyword evidence="3" id="KW-1185">Reference proteome</keyword>
<gene>
    <name evidence="2" type="ORF">AZE42_06225</name>
</gene>
<evidence type="ECO:0000313" key="3">
    <source>
        <dbReference type="Proteomes" id="UP000183567"/>
    </source>
</evidence>
<comment type="caution">
    <text evidence="2">The sequence shown here is derived from an EMBL/GenBank/DDBJ whole genome shotgun (WGS) entry which is preliminary data.</text>
</comment>
<feature type="region of interest" description="Disordered" evidence="1">
    <location>
        <begin position="1"/>
        <end position="23"/>
    </location>
</feature>
<reference evidence="2 3" key="1">
    <citation type="submission" date="2016-03" db="EMBL/GenBank/DDBJ databases">
        <title>Comparative genomics of the ectomycorrhizal sister species Rhizopogon vinicolor and Rhizopogon vesiculosus (Basidiomycota: Boletales) reveals a divergence of the mating type B locus.</title>
        <authorList>
            <person name="Mujic A.B."/>
            <person name="Kuo A."/>
            <person name="Tritt A."/>
            <person name="Lipzen A."/>
            <person name="Chen C."/>
            <person name="Johnson J."/>
            <person name="Sharma A."/>
            <person name="Barry K."/>
            <person name="Grigoriev I.V."/>
            <person name="Spatafora J.W."/>
        </authorList>
    </citation>
    <scope>NUCLEOTIDE SEQUENCE [LARGE SCALE GENOMIC DNA]</scope>
    <source>
        <strain evidence="2 3">AM-OR11-056</strain>
    </source>
</reference>
<dbReference type="Proteomes" id="UP000183567">
    <property type="component" value="Unassembled WGS sequence"/>
</dbReference>
<feature type="compositionally biased region" description="Basic and acidic residues" evidence="1">
    <location>
        <begin position="10"/>
        <end position="23"/>
    </location>
</feature>
<dbReference type="AlphaFoldDB" id="A0A1J8QHT1"/>
<accession>A0A1J8QHT1</accession>
<protein>
    <submittedName>
        <fullName evidence="2">Uncharacterized protein</fullName>
    </submittedName>
</protein>
<dbReference type="EMBL" id="LVVM01004337">
    <property type="protein sequence ID" value="OJA13169.1"/>
    <property type="molecule type" value="Genomic_DNA"/>
</dbReference>
<proteinExistence type="predicted"/>